<reference evidence="2 3" key="1">
    <citation type="journal article" date="2015" name="Nature">
        <title>rRNA introns, odd ribosomes, and small enigmatic genomes across a large radiation of phyla.</title>
        <authorList>
            <person name="Brown C.T."/>
            <person name="Hug L.A."/>
            <person name="Thomas B.C."/>
            <person name="Sharon I."/>
            <person name="Castelle C.J."/>
            <person name="Singh A."/>
            <person name="Wilkins M.J."/>
            <person name="Williams K.H."/>
            <person name="Banfield J.F."/>
        </authorList>
    </citation>
    <scope>NUCLEOTIDE SEQUENCE [LARGE SCALE GENOMIC DNA]</scope>
</reference>
<gene>
    <name evidence="2" type="ORF">UX06_C0001G0025</name>
</gene>
<name>A0A0G1MAE9_9BACT</name>
<protein>
    <submittedName>
        <fullName evidence="2">Uncharacterized protein</fullName>
    </submittedName>
</protein>
<feature type="coiled-coil region" evidence="1">
    <location>
        <begin position="39"/>
        <end position="101"/>
    </location>
</feature>
<keyword evidence="1" id="KW-0175">Coiled coil</keyword>
<evidence type="ECO:0000256" key="1">
    <source>
        <dbReference type="SAM" id="Coils"/>
    </source>
</evidence>
<dbReference type="AlphaFoldDB" id="A0A0G1MAE9"/>
<evidence type="ECO:0000313" key="2">
    <source>
        <dbReference type="EMBL" id="KKU05264.1"/>
    </source>
</evidence>
<proteinExistence type="predicted"/>
<evidence type="ECO:0000313" key="3">
    <source>
        <dbReference type="Proteomes" id="UP000034696"/>
    </source>
</evidence>
<sequence length="176" mass="19938">MKYKILLIALVLIVGFPTVALGGSFTVSLIQGKTPAEAVQILAEQMDSLFGRVENLETQQVQTNESIDAAQLEIERLRLENANLKLEAENIKNQVKSSEYKKDCEDLAKKMPDKQGYDNWGYTPTITTLYQRAKTLLESSNPFWDNEDNKKLVRMVYEEAKPLYEAYIAKCAPVTI</sequence>
<dbReference type="Proteomes" id="UP000034696">
    <property type="component" value="Unassembled WGS sequence"/>
</dbReference>
<dbReference type="EMBL" id="LCKT01000001">
    <property type="protein sequence ID" value="KKU05264.1"/>
    <property type="molecule type" value="Genomic_DNA"/>
</dbReference>
<comment type="caution">
    <text evidence="2">The sequence shown here is derived from an EMBL/GenBank/DDBJ whole genome shotgun (WGS) entry which is preliminary data.</text>
</comment>
<organism evidence="2 3">
    <name type="scientific">Candidatus Giovannonibacteria bacterium GW2011_GWA2_45_21</name>
    <dbReference type="NCBI Taxonomy" id="1618649"/>
    <lineage>
        <taxon>Bacteria</taxon>
        <taxon>Candidatus Giovannoniibacteriota</taxon>
    </lineage>
</organism>
<accession>A0A0G1MAE9</accession>